<sequence>LCIICAVKAFFIHVVNRDVGEIVNNFEGFSGELTSNRQLCCKTRFRWIGPEKGTVHLAVAAVLKALWAKQEGKQAAKHFWNFKQKMLECGYLAYSGSCSWLGYSDQLLKQYAYMFEVKVPAYLQDDIYRLRSIQQMIGQTKYLKKWEIEEAIEWVTEPTEFKHSCLNFPFSPLHCHNRLIFKHLLQAKALSCLQIDSCGLESVNETLSVLLMAKKFQRKALQNAYGFGGLCQLVQHLIVFDHIQVPETLENRHFTGASHYGDKLTKSGSLDLILMADQMDVCLKNSAVLSLLTLHLPLSEN</sequence>
<keyword evidence="3" id="KW-0460">Magnesium</keyword>
<keyword evidence="5" id="KW-1185">Reference proteome</keyword>
<dbReference type="Gene3D" id="3.30.390.10">
    <property type="entry name" value="Enolase-like, N-terminal domain"/>
    <property type="match status" value="1"/>
</dbReference>
<dbReference type="GO" id="GO:0016836">
    <property type="term" value="F:hydro-lyase activity"/>
    <property type="evidence" value="ECO:0007669"/>
    <property type="project" value="TreeGrafter"/>
</dbReference>
<dbReference type="Proteomes" id="UP000694396">
    <property type="component" value="Unplaced"/>
</dbReference>
<dbReference type="InterPro" id="IPR029017">
    <property type="entry name" value="Enolase-like_N"/>
</dbReference>
<dbReference type="InterPro" id="IPR036849">
    <property type="entry name" value="Enolase-like_C_sf"/>
</dbReference>
<proteinExistence type="predicted"/>
<dbReference type="InterPro" id="IPR046945">
    <property type="entry name" value="RHMD-like"/>
</dbReference>
<dbReference type="Ensembl" id="ENSCRFT00000017183.1">
    <property type="protein sequence ID" value="ENSCRFP00000016601.1"/>
    <property type="gene ID" value="ENSCRFG00000012720.1"/>
</dbReference>
<evidence type="ECO:0000313" key="5">
    <source>
        <dbReference type="Proteomes" id="UP000694396"/>
    </source>
</evidence>
<evidence type="ECO:0000256" key="1">
    <source>
        <dbReference type="ARBA" id="ARBA00001946"/>
    </source>
</evidence>
<dbReference type="Gene3D" id="3.20.20.120">
    <property type="entry name" value="Enolase-like C-terminal domain"/>
    <property type="match status" value="1"/>
</dbReference>
<protein>
    <submittedName>
        <fullName evidence="4">Uncharacterized protein</fullName>
    </submittedName>
</protein>
<reference evidence="4" key="2">
    <citation type="submission" date="2025-09" db="UniProtKB">
        <authorList>
            <consortium name="Ensembl"/>
        </authorList>
    </citation>
    <scope>IDENTIFICATION</scope>
</reference>
<dbReference type="PANTHER" id="PTHR13794">
    <property type="entry name" value="ENOLASE SUPERFAMILY, MANDELATE RACEMASE"/>
    <property type="match status" value="1"/>
</dbReference>
<evidence type="ECO:0000313" key="4">
    <source>
        <dbReference type="Ensembl" id="ENSCRFP00000016601.1"/>
    </source>
</evidence>
<name>A0A8C3R602_9PASS</name>
<dbReference type="GO" id="GO:0000287">
    <property type="term" value="F:magnesium ion binding"/>
    <property type="evidence" value="ECO:0007669"/>
    <property type="project" value="TreeGrafter"/>
</dbReference>
<dbReference type="GO" id="GO:0016052">
    <property type="term" value="P:carbohydrate catabolic process"/>
    <property type="evidence" value="ECO:0007669"/>
    <property type="project" value="TreeGrafter"/>
</dbReference>
<dbReference type="AlphaFoldDB" id="A0A8C3R602"/>
<comment type="cofactor">
    <cofactor evidence="1">
        <name>Mg(2+)</name>
        <dbReference type="ChEBI" id="CHEBI:18420"/>
    </cofactor>
</comment>
<keyword evidence="2" id="KW-0479">Metal-binding</keyword>
<organism evidence="4 5">
    <name type="scientific">Cyanoderma ruficeps</name>
    <name type="common">rufous-capped babbler</name>
    <dbReference type="NCBI Taxonomy" id="181631"/>
    <lineage>
        <taxon>Eukaryota</taxon>
        <taxon>Metazoa</taxon>
        <taxon>Chordata</taxon>
        <taxon>Craniata</taxon>
        <taxon>Vertebrata</taxon>
        <taxon>Euteleostomi</taxon>
        <taxon>Archelosauria</taxon>
        <taxon>Archosauria</taxon>
        <taxon>Dinosauria</taxon>
        <taxon>Saurischia</taxon>
        <taxon>Theropoda</taxon>
        <taxon>Coelurosauria</taxon>
        <taxon>Aves</taxon>
        <taxon>Neognathae</taxon>
        <taxon>Neoaves</taxon>
        <taxon>Telluraves</taxon>
        <taxon>Australaves</taxon>
        <taxon>Passeriformes</taxon>
        <taxon>Sylvioidea</taxon>
        <taxon>Timaliidae</taxon>
        <taxon>Cyanoderma</taxon>
    </lineage>
</organism>
<dbReference type="SUPFAM" id="SSF51604">
    <property type="entry name" value="Enolase C-terminal domain-like"/>
    <property type="match status" value="1"/>
</dbReference>
<dbReference type="PANTHER" id="PTHR13794:SF58">
    <property type="entry name" value="MITOCHONDRIAL ENOLASE SUPERFAMILY MEMBER 1"/>
    <property type="match status" value="1"/>
</dbReference>
<evidence type="ECO:0000256" key="3">
    <source>
        <dbReference type="ARBA" id="ARBA00022842"/>
    </source>
</evidence>
<evidence type="ECO:0000256" key="2">
    <source>
        <dbReference type="ARBA" id="ARBA00022723"/>
    </source>
</evidence>
<accession>A0A8C3R602</accession>
<reference evidence="4" key="1">
    <citation type="submission" date="2025-08" db="UniProtKB">
        <authorList>
            <consortium name="Ensembl"/>
        </authorList>
    </citation>
    <scope>IDENTIFICATION</scope>
</reference>